<protein>
    <submittedName>
        <fullName evidence="2">Alpha/beta hydrolase</fullName>
    </submittedName>
</protein>
<dbReference type="PANTHER" id="PTHR48098:SF3">
    <property type="entry name" value="IRON(III) ENTEROBACTIN ESTERASE"/>
    <property type="match status" value="1"/>
</dbReference>
<dbReference type="RefSeq" id="WP_381505198.1">
    <property type="nucleotide sequence ID" value="NZ_JBHUOM010000023.1"/>
</dbReference>
<keyword evidence="1" id="KW-0732">Signal</keyword>
<proteinExistence type="predicted"/>
<dbReference type="Gene3D" id="3.40.50.1820">
    <property type="entry name" value="alpha/beta hydrolase"/>
    <property type="match status" value="1"/>
</dbReference>
<dbReference type="GO" id="GO:0016787">
    <property type="term" value="F:hydrolase activity"/>
    <property type="evidence" value="ECO:0007669"/>
    <property type="project" value="UniProtKB-KW"/>
</dbReference>
<dbReference type="InterPro" id="IPR000801">
    <property type="entry name" value="Esterase-like"/>
</dbReference>
<accession>A0ABW6AM01</accession>
<keyword evidence="3" id="KW-1185">Reference proteome</keyword>
<evidence type="ECO:0000313" key="2">
    <source>
        <dbReference type="EMBL" id="MFD2936420.1"/>
    </source>
</evidence>
<gene>
    <name evidence="2" type="ORF">ACFS25_21745</name>
</gene>
<organism evidence="2 3">
    <name type="scientific">Spirosoma flavum</name>
    <dbReference type="NCBI Taxonomy" id="2048557"/>
    <lineage>
        <taxon>Bacteria</taxon>
        <taxon>Pseudomonadati</taxon>
        <taxon>Bacteroidota</taxon>
        <taxon>Cytophagia</taxon>
        <taxon>Cytophagales</taxon>
        <taxon>Cytophagaceae</taxon>
        <taxon>Spirosoma</taxon>
    </lineage>
</organism>
<evidence type="ECO:0000313" key="3">
    <source>
        <dbReference type="Proteomes" id="UP001597512"/>
    </source>
</evidence>
<dbReference type="InterPro" id="IPR029058">
    <property type="entry name" value="AB_hydrolase_fold"/>
</dbReference>
<reference evidence="3" key="1">
    <citation type="journal article" date="2019" name="Int. J. Syst. Evol. Microbiol.">
        <title>The Global Catalogue of Microorganisms (GCM) 10K type strain sequencing project: providing services to taxonomists for standard genome sequencing and annotation.</title>
        <authorList>
            <consortium name="The Broad Institute Genomics Platform"/>
            <consortium name="The Broad Institute Genome Sequencing Center for Infectious Disease"/>
            <person name="Wu L."/>
            <person name="Ma J."/>
        </authorList>
    </citation>
    <scope>NUCLEOTIDE SEQUENCE [LARGE SCALE GENOMIC DNA]</scope>
    <source>
        <strain evidence="3">KCTC 52490</strain>
    </source>
</reference>
<dbReference type="PANTHER" id="PTHR48098">
    <property type="entry name" value="ENTEROCHELIN ESTERASE-RELATED"/>
    <property type="match status" value="1"/>
</dbReference>
<feature type="signal peptide" evidence="1">
    <location>
        <begin position="1"/>
        <end position="23"/>
    </location>
</feature>
<name>A0ABW6AM01_9BACT</name>
<dbReference type="Pfam" id="PF00756">
    <property type="entry name" value="Esterase"/>
    <property type="match status" value="1"/>
</dbReference>
<dbReference type="SUPFAM" id="SSF53474">
    <property type="entry name" value="alpha/beta-Hydrolases"/>
    <property type="match status" value="1"/>
</dbReference>
<evidence type="ECO:0000256" key="1">
    <source>
        <dbReference type="SAM" id="SignalP"/>
    </source>
</evidence>
<feature type="chain" id="PRO_5045969618" evidence="1">
    <location>
        <begin position="24"/>
        <end position="298"/>
    </location>
</feature>
<dbReference type="Proteomes" id="UP001597512">
    <property type="component" value="Unassembled WGS sequence"/>
</dbReference>
<dbReference type="EMBL" id="JBHUOM010000023">
    <property type="protein sequence ID" value="MFD2936420.1"/>
    <property type="molecule type" value="Genomic_DNA"/>
</dbReference>
<comment type="caution">
    <text evidence="2">The sequence shown here is derived from an EMBL/GenBank/DDBJ whole genome shotgun (WGS) entry which is preliminary data.</text>
</comment>
<sequence>MKHYLHNTLIISTVLLNLHVAQAQQKPTSETVAYGPDSQRQPGIPMGKVTKYVWKSKVFANTIREYYVYVPAQYDAKNPAALMVFQDGHTYVKEDGDFRVPIVFDNLIHQKAMPVTIGLFINPGQHGEELPKDPFKADNRSFEYDTLTSQYDRLLIEELIPELTKTYKLADSPTMRAIGGLSSGGICAFTAAWQRPDYFHKVLSHVGSFTNIKGGYVYPSLIRKSPKHNIKVFLQDGSNDLDNPSGNWWLGNLQMEAALKFGKYDYKFVGGTGGHNGKHGGAILPESLRWLWADVVSK</sequence>
<dbReference type="InterPro" id="IPR050583">
    <property type="entry name" value="Mycobacterial_A85_antigen"/>
</dbReference>
<keyword evidence="2" id="KW-0378">Hydrolase</keyword>